<gene>
    <name evidence="2" type="ORF">Tco_0911415</name>
</gene>
<feature type="region of interest" description="Disordered" evidence="1">
    <location>
        <begin position="326"/>
        <end position="347"/>
    </location>
</feature>
<reference evidence="2" key="2">
    <citation type="submission" date="2022-01" db="EMBL/GenBank/DDBJ databases">
        <authorList>
            <person name="Yamashiro T."/>
            <person name="Shiraishi A."/>
            <person name="Satake H."/>
            <person name="Nakayama K."/>
        </authorList>
    </citation>
    <scope>NUCLEOTIDE SEQUENCE</scope>
</reference>
<name>A0ABQ5CVP6_9ASTR</name>
<accession>A0ABQ5CVP6</accession>
<reference evidence="2" key="1">
    <citation type="journal article" date="2022" name="Int. J. Mol. Sci.">
        <title>Draft Genome of Tanacetum Coccineum: Genomic Comparison of Closely Related Tanacetum-Family Plants.</title>
        <authorList>
            <person name="Yamashiro T."/>
            <person name="Shiraishi A."/>
            <person name="Nakayama K."/>
            <person name="Satake H."/>
        </authorList>
    </citation>
    <scope>NUCLEOTIDE SEQUENCE</scope>
</reference>
<protein>
    <submittedName>
        <fullName evidence="2">Uncharacterized protein</fullName>
    </submittedName>
</protein>
<sequence>MVSKEFAAHGPKMIEDLFRQHMQHTTLNLYPKTSSSSTTNSSADLQQQLYKNMKAKPQDQATDPEIWEILKAKTSGHDQTKINILQLFHDVINQTHVDYAALLWWDFMNNVFQKKESYSVSSIHQDDVPFVSVYTMGNVSVRGMLIQDAFLTVEIRETDDFKEYETVFMKLRRGKQTVGEYENLVQTKEGIIKKKKQPTPSIPPPGDDRERDAIAEATILSLALHKTALIAEAQENIAKVQEKLDEEEIDKMVEGNTYEESYTSVFTDSILNYEGADVDDTGKKENEEVGKEHNIVEKEVTNETNVETEKTDDVVKEKEVVNLSGSQEIRNEQKRTPIPSPIRSPRNVSFSDKTILEDLTDNISPITATTSKTSFTTKHKKRFFTLKTKISTRMLLWISWAGERQKLSLIISEQIYHSRALRGKDSRSSKTLRHFDKDREVSPIDMSDMVFKEFAAHGPKMIEELFRQYMQNTTLNL</sequence>
<evidence type="ECO:0000313" key="2">
    <source>
        <dbReference type="EMBL" id="GJT31140.1"/>
    </source>
</evidence>
<dbReference type="Proteomes" id="UP001151760">
    <property type="component" value="Unassembled WGS sequence"/>
</dbReference>
<evidence type="ECO:0000313" key="3">
    <source>
        <dbReference type="Proteomes" id="UP001151760"/>
    </source>
</evidence>
<comment type="caution">
    <text evidence="2">The sequence shown here is derived from an EMBL/GenBank/DDBJ whole genome shotgun (WGS) entry which is preliminary data.</text>
</comment>
<dbReference type="EMBL" id="BQNB010014681">
    <property type="protein sequence ID" value="GJT31140.1"/>
    <property type="molecule type" value="Genomic_DNA"/>
</dbReference>
<keyword evidence="3" id="KW-1185">Reference proteome</keyword>
<evidence type="ECO:0000256" key="1">
    <source>
        <dbReference type="SAM" id="MobiDB-lite"/>
    </source>
</evidence>
<organism evidence="2 3">
    <name type="scientific">Tanacetum coccineum</name>
    <dbReference type="NCBI Taxonomy" id="301880"/>
    <lineage>
        <taxon>Eukaryota</taxon>
        <taxon>Viridiplantae</taxon>
        <taxon>Streptophyta</taxon>
        <taxon>Embryophyta</taxon>
        <taxon>Tracheophyta</taxon>
        <taxon>Spermatophyta</taxon>
        <taxon>Magnoliopsida</taxon>
        <taxon>eudicotyledons</taxon>
        <taxon>Gunneridae</taxon>
        <taxon>Pentapetalae</taxon>
        <taxon>asterids</taxon>
        <taxon>campanulids</taxon>
        <taxon>Asterales</taxon>
        <taxon>Asteraceae</taxon>
        <taxon>Asteroideae</taxon>
        <taxon>Anthemideae</taxon>
        <taxon>Anthemidinae</taxon>
        <taxon>Tanacetum</taxon>
    </lineage>
</organism>
<proteinExistence type="predicted"/>